<feature type="domain" description="Flavin reductase like" evidence="2">
    <location>
        <begin position="11"/>
        <end position="158"/>
    </location>
</feature>
<organism evidence="3 4">
    <name type="scientific">Acrocarpospora pleiomorpha</name>
    <dbReference type="NCBI Taxonomy" id="90975"/>
    <lineage>
        <taxon>Bacteria</taxon>
        <taxon>Bacillati</taxon>
        <taxon>Actinomycetota</taxon>
        <taxon>Actinomycetes</taxon>
        <taxon>Streptosporangiales</taxon>
        <taxon>Streptosporangiaceae</taxon>
        <taxon>Acrocarpospora</taxon>
    </lineage>
</organism>
<evidence type="ECO:0000259" key="2">
    <source>
        <dbReference type="SMART" id="SM00903"/>
    </source>
</evidence>
<dbReference type="GO" id="GO:0042602">
    <property type="term" value="F:riboflavin reductase (NADPH) activity"/>
    <property type="evidence" value="ECO:0007669"/>
    <property type="project" value="TreeGrafter"/>
</dbReference>
<keyword evidence="4" id="KW-1185">Reference proteome</keyword>
<dbReference type="SMART" id="SM00903">
    <property type="entry name" value="Flavin_Reduct"/>
    <property type="match status" value="1"/>
</dbReference>
<dbReference type="InterPro" id="IPR002563">
    <property type="entry name" value="Flavin_Rdtase-like_dom"/>
</dbReference>
<dbReference type="RefSeq" id="WP_155350134.1">
    <property type="nucleotide sequence ID" value="NZ_BAAAHM010000001.1"/>
</dbReference>
<dbReference type="EMBL" id="BLAF01000066">
    <property type="protein sequence ID" value="GES25357.1"/>
    <property type="molecule type" value="Genomic_DNA"/>
</dbReference>
<dbReference type="InterPro" id="IPR050268">
    <property type="entry name" value="NADH-dep_flavin_reductase"/>
</dbReference>
<dbReference type="GO" id="GO:0010181">
    <property type="term" value="F:FMN binding"/>
    <property type="evidence" value="ECO:0007669"/>
    <property type="project" value="InterPro"/>
</dbReference>
<dbReference type="PANTHER" id="PTHR30466:SF1">
    <property type="entry name" value="FMN REDUCTASE (NADH) RUTF"/>
    <property type="match status" value="1"/>
</dbReference>
<dbReference type="SUPFAM" id="SSF50475">
    <property type="entry name" value="FMN-binding split barrel"/>
    <property type="match status" value="1"/>
</dbReference>
<comment type="caution">
    <text evidence="3">The sequence shown here is derived from an EMBL/GenBank/DDBJ whole genome shotgun (WGS) entry which is preliminary data.</text>
</comment>
<accession>A0A5M3XW40</accession>
<gene>
    <name evidence="3" type="ORF">Aple_082560</name>
</gene>
<evidence type="ECO:0000313" key="4">
    <source>
        <dbReference type="Proteomes" id="UP000377595"/>
    </source>
</evidence>
<dbReference type="Gene3D" id="2.30.110.10">
    <property type="entry name" value="Electron Transport, Fmn-binding Protein, Chain A"/>
    <property type="match status" value="1"/>
</dbReference>
<evidence type="ECO:0000313" key="3">
    <source>
        <dbReference type="EMBL" id="GES25357.1"/>
    </source>
</evidence>
<dbReference type="Pfam" id="PF01613">
    <property type="entry name" value="Flavin_Reduct"/>
    <property type="match status" value="1"/>
</dbReference>
<dbReference type="InterPro" id="IPR012349">
    <property type="entry name" value="Split_barrel_FMN-bd"/>
</dbReference>
<proteinExistence type="predicted"/>
<protein>
    <submittedName>
        <fullName evidence="3">Flavin reductase</fullName>
    </submittedName>
</protein>
<dbReference type="PANTHER" id="PTHR30466">
    <property type="entry name" value="FLAVIN REDUCTASE"/>
    <property type="match status" value="1"/>
</dbReference>
<sequence length="180" mass="19183">MSPDRAFRATMGLFATGVTVITVGHQGVRHGMTASAVMSVSLRPRLLAVAVDNRSHTNEMVQRAGHFTVNILAEGQAEVARRFARPMAREAELFGAAPTTAGPTGDPVLPATLAHLSCEVASVHEEGDHTLYVGRVTALWRTPEATAPLIFYAGRFCSTSCRVCIARVDPTEALYALHGG</sequence>
<dbReference type="OrthoDB" id="9792858at2"/>
<dbReference type="Proteomes" id="UP000377595">
    <property type="component" value="Unassembled WGS sequence"/>
</dbReference>
<keyword evidence="1" id="KW-0560">Oxidoreductase</keyword>
<dbReference type="AlphaFoldDB" id="A0A5M3XW40"/>
<reference evidence="3 4" key="1">
    <citation type="submission" date="2019-10" db="EMBL/GenBank/DDBJ databases">
        <title>Whole genome shotgun sequence of Acrocarpospora pleiomorpha NBRC 16267.</title>
        <authorList>
            <person name="Ichikawa N."/>
            <person name="Kimura A."/>
            <person name="Kitahashi Y."/>
            <person name="Komaki H."/>
            <person name="Oguchi A."/>
        </authorList>
    </citation>
    <scope>NUCLEOTIDE SEQUENCE [LARGE SCALE GENOMIC DNA]</scope>
    <source>
        <strain evidence="3 4">NBRC 16267</strain>
    </source>
</reference>
<evidence type="ECO:0000256" key="1">
    <source>
        <dbReference type="ARBA" id="ARBA00023002"/>
    </source>
</evidence>
<name>A0A5M3XW40_9ACTN</name>